<evidence type="ECO:0000256" key="2">
    <source>
        <dbReference type="PROSITE-ProRule" id="PRU00335"/>
    </source>
</evidence>
<dbReference type="SUPFAM" id="SSF46689">
    <property type="entry name" value="Homeodomain-like"/>
    <property type="match status" value="2"/>
</dbReference>
<reference evidence="5" key="1">
    <citation type="submission" date="2018-05" db="EMBL/GenBank/DDBJ databases">
        <authorList>
            <person name="Feng T."/>
        </authorList>
    </citation>
    <scope>NUCLEOTIDE SEQUENCE [LARGE SCALE GENOMIC DNA]</scope>
    <source>
        <strain evidence="5">S27</strain>
    </source>
</reference>
<dbReference type="PANTHER" id="PTHR30055:SF226">
    <property type="entry name" value="HTH-TYPE TRANSCRIPTIONAL REGULATOR PKSA"/>
    <property type="match status" value="1"/>
</dbReference>
<organism evidence="4 5">
    <name type="scientific">Paraburkholderia lacunae</name>
    <dbReference type="NCBI Taxonomy" id="2211104"/>
    <lineage>
        <taxon>Bacteria</taxon>
        <taxon>Pseudomonadati</taxon>
        <taxon>Pseudomonadota</taxon>
        <taxon>Betaproteobacteria</taxon>
        <taxon>Burkholderiales</taxon>
        <taxon>Burkholderiaceae</taxon>
        <taxon>Paraburkholderia</taxon>
    </lineage>
</organism>
<keyword evidence="5" id="KW-1185">Reference proteome</keyword>
<dbReference type="GO" id="GO:0003700">
    <property type="term" value="F:DNA-binding transcription factor activity"/>
    <property type="evidence" value="ECO:0007669"/>
    <property type="project" value="TreeGrafter"/>
</dbReference>
<gene>
    <name evidence="4" type="ORF">DLM46_27685</name>
</gene>
<dbReference type="PROSITE" id="PS50977">
    <property type="entry name" value="HTH_TETR_2"/>
    <property type="match status" value="2"/>
</dbReference>
<feature type="DNA-binding region" description="H-T-H motif" evidence="2">
    <location>
        <begin position="315"/>
        <end position="334"/>
    </location>
</feature>
<dbReference type="AlphaFoldDB" id="A0A370N1I0"/>
<dbReference type="OrthoDB" id="8586619at2"/>
<evidence type="ECO:0000313" key="4">
    <source>
        <dbReference type="EMBL" id="RDJ99468.1"/>
    </source>
</evidence>
<dbReference type="InterPro" id="IPR036271">
    <property type="entry name" value="Tet_transcr_reg_TetR-rel_C_sf"/>
</dbReference>
<dbReference type="Gene3D" id="1.10.357.10">
    <property type="entry name" value="Tetracycline Repressor, domain 2"/>
    <property type="match status" value="2"/>
</dbReference>
<proteinExistence type="predicted"/>
<dbReference type="RefSeq" id="WP_115105630.1">
    <property type="nucleotide sequence ID" value="NZ_QHKS01000022.1"/>
</dbReference>
<keyword evidence="1 2" id="KW-0238">DNA-binding</keyword>
<dbReference type="Proteomes" id="UP000254875">
    <property type="component" value="Unassembled WGS sequence"/>
</dbReference>
<feature type="domain" description="HTH tetR-type" evidence="3">
    <location>
        <begin position="32"/>
        <end position="92"/>
    </location>
</feature>
<dbReference type="PANTHER" id="PTHR30055">
    <property type="entry name" value="HTH-TYPE TRANSCRIPTIONAL REGULATOR RUTR"/>
    <property type="match status" value="1"/>
</dbReference>
<feature type="domain" description="HTH tetR-type" evidence="3">
    <location>
        <begin position="292"/>
        <end position="352"/>
    </location>
</feature>
<dbReference type="InterPro" id="IPR009057">
    <property type="entry name" value="Homeodomain-like_sf"/>
</dbReference>
<dbReference type="GO" id="GO:0000976">
    <property type="term" value="F:transcription cis-regulatory region binding"/>
    <property type="evidence" value="ECO:0007669"/>
    <property type="project" value="TreeGrafter"/>
</dbReference>
<evidence type="ECO:0000259" key="3">
    <source>
        <dbReference type="PROSITE" id="PS50977"/>
    </source>
</evidence>
<dbReference type="InterPro" id="IPR001647">
    <property type="entry name" value="HTH_TetR"/>
</dbReference>
<dbReference type="SUPFAM" id="SSF48498">
    <property type="entry name" value="Tetracyclin repressor-like, C-terminal domain"/>
    <property type="match status" value="1"/>
</dbReference>
<sequence length="488" mass="54955">MPSMMMLPVVPTPADVNLTAPDITRGQRSKGELRLAEIVRAAREVFEEDGYATFSARRVAARVGITLGNLQYYFRTKEELLRVTLESGMRETLERYAELINRQGENASSRYSALAERIFLDIYETKLTSFLIEAWAFGHRESYAAELMGDIYSQYLDAIAGLIKQIDRTLTKDECHVRAFALAALAGGMMLFQREGGESEKDNAAFARAAKRYMRKIAGLSGKQPLAGNHAGLDDLDAVKKMRSYRAGTGPSHAAVFGSDIYVLQGRLELAVHRKGKDALYSRPTMQAKRRETKINEIVTTAANVFASEGYANFTQARIARELGLLPSALQHYFPTREDLFNFTVTTLMNTYLERYADMGRPSDKPPLQRLCELIEDVFEENSDPRVSRFWLEMLSVTGRSEITRDLLKRAYFAYRAIYVDLVREIDRAATARECLSRATLIVTQLEGLLIFIGRGSLRMPNLDDVFELIKATAIDIAQGSRRQKEAS</sequence>
<comment type="caution">
    <text evidence="4">The sequence shown here is derived from an EMBL/GenBank/DDBJ whole genome shotgun (WGS) entry which is preliminary data.</text>
</comment>
<evidence type="ECO:0000256" key="1">
    <source>
        <dbReference type="ARBA" id="ARBA00023125"/>
    </source>
</evidence>
<feature type="DNA-binding region" description="H-T-H motif" evidence="2">
    <location>
        <begin position="55"/>
        <end position="74"/>
    </location>
</feature>
<dbReference type="Pfam" id="PF00440">
    <property type="entry name" value="TetR_N"/>
    <property type="match status" value="2"/>
</dbReference>
<dbReference type="InterPro" id="IPR050109">
    <property type="entry name" value="HTH-type_TetR-like_transc_reg"/>
</dbReference>
<dbReference type="PRINTS" id="PR00455">
    <property type="entry name" value="HTHTETR"/>
</dbReference>
<accession>A0A370N1I0</accession>
<dbReference type="EMBL" id="QHKS01000022">
    <property type="protein sequence ID" value="RDJ99468.1"/>
    <property type="molecule type" value="Genomic_DNA"/>
</dbReference>
<protein>
    <submittedName>
        <fullName evidence="4">TetR/AcrR family transcriptional regulator</fullName>
    </submittedName>
</protein>
<evidence type="ECO:0000313" key="5">
    <source>
        <dbReference type="Proteomes" id="UP000254875"/>
    </source>
</evidence>
<name>A0A370N1I0_9BURK</name>